<dbReference type="PANTHER" id="PTHR11462">
    <property type="entry name" value="JUN TRANSCRIPTION FACTOR-RELATED"/>
    <property type="match status" value="1"/>
</dbReference>
<dbReference type="Gene3D" id="1.20.5.170">
    <property type="match status" value="1"/>
</dbReference>
<evidence type="ECO:0000313" key="6">
    <source>
        <dbReference type="EMBL" id="KAH7368030.1"/>
    </source>
</evidence>
<feature type="domain" description="BZIP" evidence="5">
    <location>
        <begin position="78"/>
        <end position="141"/>
    </location>
</feature>
<reference evidence="6" key="1">
    <citation type="journal article" date="2021" name="Nat. Commun.">
        <title>Genetic determinants of endophytism in the Arabidopsis root mycobiome.</title>
        <authorList>
            <person name="Mesny F."/>
            <person name="Miyauchi S."/>
            <person name="Thiergart T."/>
            <person name="Pickel B."/>
            <person name="Atanasova L."/>
            <person name="Karlsson M."/>
            <person name="Huettel B."/>
            <person name="Barry K.W."/>
            <person name="Haridas S."/>
            <person name="Chen C."/>
            <person name="Bauer D."/>
            <person name="Andreopoulos W."/>
            <person name="Pangilinan J."/>
            <person name="LaButti K."/>
            <person name="Riley R."/>
            <person name="Lipzen A."/>
            <person name="Clum A."/>
            <person name="Drula E."/>
            <person name="Henrissat B."/>
            <person name="Kohler A."/>
            <person name="Grigoriev I.V."/>
            <person name="Martin F.M."/>
            <person name="Hacquard S."/>
        </authorList>
    </citation>
    <scope>NUCLEOTIDE SEQUENCE</scope>
    <source>
        <strain evidence="6">MPI-CAGE-AT-0016</strain>
    </source>
</reference>
<dbReference type="CDD" id="cd14687">
    <property type="entry name" value="bZIP_ATF2"/>
    <property type="match status" value="1"/>
</dbReference>
<keyword evidence="7" id="KW-1185">Reference proteome</keyword>
<dbReference type="Proteomes" id="UP000813385">
    <property type="component" value="Unassembled WGS sequence"/>
</dbReference>
<feature type="compositionally biased region" description="Polar residues" evidence="4">
    <location>
        <begin position="17"/>
        <end position="27"/>
    </location>
</feature>
<evidence type="ECO:0000256" key="2">
    <source>
        <dbReference type="ARBA" id="ARBA00023125"/>
    </source>
</evidence>
<protein>
    <recommendedName>
        <fullName evidence="5">BZIP domain-containing protein</fullName>
    </recommendedName>
</protein>
<proteinExistence type="predicted"/>
<dbReference type="SUPFAM" id="SSF57959">
    <property type="entry name" value="Leucine zipper domain"/>
    <property type="match status" value="1"/>
</dbReference>
<dbReference type="PROSITE" id="PS50217">
    <property type="entry name" value="BZIP"/>
    <property type="match status" value="1"/>
</dbReference>
<keyword evidence="3" id="KW-0804">Transcription</keyword>
<keyword evidence="1" id="KW-0805">Transcription regulation</keyword>
<dbReference type="AlphaFoldDB" id="A0A8K0TIA9"/>
<dbReference type="Pfam" id="PF00170">
    <property type="entry name" value="bZIP_1"/>
    <property type="match status" value="1"/>
</dbReference>
<dbReference type="InterPro" id="IPR046347">
    <property type="entry name" value="bZIP_sf"/>
</dbReference>
<dbReference type="SMART" id="SM00338">
    <property type="entry name" value="BRLZ"/>
    <property type="match status" value="1"/>
</dbReference>
<dbReference type="GO" id="GO:0051726">
    <property type="term" value="P:regulation of cell cycle"/>
    <property type="evidence" value="ECO:0007669"/>
    <property type="project" value="TreeGrafter"/>
</dbReference>
<comment type="caution">
    <text evidence="6">The sequence shown here is derived from an EMBL/GenBank/DDBJ whole genome shotgun (WGS) entry which is preliminary data.</text>
</comment>
<evidence type="ECO:0000256" key="3">
    <source>
        <dbReference type="ARBA" id="ARBA00023163"/>
    </source>
</evidence>
<evidence type="ECO:0000313" key="7">
    <source>
        <dbReference type="Proteomes" id="UP000813385"/>
    </source>
</evidence>
<dbReference type="EMBL" id="JAGPXD010000002">
    <property type="protein sequence ID" value="KAH7368030.1"/>
    <property type="molecule type" value="Genomic_DNA"/>
</dbReference>
<organism evidence="6 7">
    <name type="scientific">Plectosphaerella cucumerina</name>
    <dbReference type="NCBI Taxonomy" id="40658"/>
    <lineage>
        <taxon>Eukaryota</taxon>
        <taxon>Fungi</taxon>
        <taxon>Dikarya</taxon>
        <taxon>Ascomycota</taxon>
        <taxon>Pezizomycotina</taxon>
        <taxon>Sordariomycetes</taxon>
        <taxon>Hypocreomycetidae</taxon>
        <taxon>Glomerellales</taxon>
        <taxon>Plectosphaerellaceae</taxon>
        <taxon>Plectosphaerella</taxon>
    </lineage>
</organism>
<dbReference type="GO" id="GO:0005667">
    <property type="term" value="C:transcription regulator complex"/>
    <property type="evidence" value="ECO:0007669"/>
    <property type="project" value="TreeGrafter"/>
</dbReference>
<dbReference type="InterPro" id="IPR050946">
    <property type="entry name" value="AP-1_TF_bZIP"/>
</dbReference>
<evidence type="ECO:0000256" key="1">
    <source>
        <dbReference type="ARBA" id="ARBA00023015"/>
    </source>
</evidence>
<dbReference type="GO" id="GO:0000978">
    <property type="term" value="F:RNA polymerase II cis-regulatory region sequence-specific DNA binding"/>
    <property type="evidence" value="ECO:0007669"/>
    <property type="project" value="TreeGrafter"/>
</dbReference>
<dbReference type="InterPro" id="IPR004827">
    <property type="entry name" value="bZIP"/>
</dbReference>
<dbReference type="OrthoDB" id="295274at2759"/>
<evidence type="ECO:0000259" key="5">
    <source>
        <dbReference type="PROSITE" id="PS50217"/>
    </source>
</evidence>
<accession>A0A8K0TIA9</accession>
<dbReference type="PROSITE" id="PS00036">
    <property type="entry name" value="BZIP_BASIC"/>
    <property type="match status" value="1"/>
</dbReference>
<evidence type="ECO:0000256" key="4">
    <source>
        <dbReference type="SAM" id="MobiDB-lite"/>
    </source>
</evidence>
<name>A0A8K0TIA9_9PEZI</name>
<gene>
    <name evidence="6" type="ORF">B0T11DRAFT_59836</name>
</gene>
<keyword evidence="2" id="KW-0238">DNA-binding</keyword>
<feature type="region of interest" description="Disordered" evidence="4">
    <location>
        <begin position="1"/>
        <end position="84"/>
    </location>
</feature>
<dbReference type="PANTHER" id="PTHR11462:SF35">
    <property type="entry name" value="TRANSCRIPTION FACTOR JRA"/>
    <property type="match status" value="1"/>
</dbReference>
<sequence>MGTSRKDSKRHPGGSKPGTSPLPSTEQHTSHRSHVSNFYQKPEARFSPVTSSSRPRQSTDESRQSHSPPPSLSPPGTSDRKSKLRLRNREAAHKCRKRKQRSIAQLQNQEVAVEAMHDALMTEAAQLQQEALVLKNMVLDHGRCNCDFIEDYIKGAASSLVHQGGVGCPDANVAPFDNGAAQPSNVIKVEDDTAEAGFLGVDTYSQGNDAGYQPRMGQYEGIGATGASSMDMAMSPLGLQGQSMHNLGLRL</sequence>
<dbReference type="GO" id="GO:0000981">
    <property type="term" value="F:DNA-binding transcription factor activity, RNA polymerase II-specific"/>
    <property type="evidence" value="ECO:0007669"/>
    <property type="project" value="TreeGrafter"/>
</dbReference>